<sequence length="184" mass="22166">MKKTEEWSCPDKFESEADYSINFTGNTRSPRFFNHIIYYQFEDEVLDNQQLSLKEDYLRNNIHDFSNQNVEYFSESDDHEQPLAGTRKWVRQVVQETGGHGERLLLWKRLSESDLENRISMPVIYLLDESDEFLKEEDINALLRWKHHHDDLKGFQDVDVTFFEPYVFEQVHSAYQKVLLWHKL</sequence>
<evidence type="ECO:0000313" key="2">
    <source>
        <dbReference type="Proteomes" id="UP000030645"/>
    </source>
</evidence>
<protein>
    <submittedName>
        <fullName evidence="1">Uncharacterized protein</fullName>
    </submittedName>
</protein>
<keyword evidence="2" id="KW-1185">Reference proteome</keyword>
<dbReference type="EMBL" id="KE346217">
    <property type="protein sequence ID" value="EXC30760.1"/>
    <property type="molecule type" value="Genomic_DNA"/>
</dbReference>
<organism evidence="1 2">
    <name type="scientific">Morus notabilis</name>
    <dbReference type="NCBI Taxonomy" id="981085"/>
    <lineage>
        <taxon>Eukaryota</taxon>
        <taxon>Viridiplantae</taxon>
        <taxon>Streptophyta</taxon>
        <taxon>Embryophyta</taxon>
        <taxon>Tracheophyta</taxon>
        <taxon>Spermatophyta</taxon>
        <taxon>Magnoliopsida</taxon>
        <taxon>eudicotyledons</taxon>
        <taxon>Gunneridae</taxon>
        <taxon>Pentapetalae</taxon>
        <taxon>rosids</taxon>
        <taxon>fabids</taxon>
        <taxon>Rosales</taxon>
        <taxon>Moraceae</taxon>
        <taxon>Moreae</taxon>
        <taxon>Morus</taxon>
    </lineage>
</organism>
<name>W9S7H5_9ROSA</name>
<accession>W9S7H5</accession>
<gene>
    <name evidence="1" type="ORF">L484_027935</name>
</gene>
<dbReference type="Proteomes" id="UP000030645">
    <property type="component" value="Unassembled WGS sequence"/>
</dbReference>
<evidence type="ECO:0000313" key="1">
    <source>
        <dbReference type="EMBL" id="EXC30760.1"/>
    </source>
</evidence>
<proteinExistence type="predicted"/>
<dbReference type="AlphaFoldDB" id="W9S7H5"/>
<reference evidence="2" key="1">
    <citation type="submission" date="2013-01" db="EMBL/GenBank/DDBJ databases">
        <title>Draft Genome Sequence of a Mulberry Tree, Morus notabilis C.K. Schneid.</title>
        <authorList>
            <person name="He N."/>
            <person name="Zhao S."/>
        </authorList>
    </citation>
    <scope>NUCLEOTIDE SEQUENCE</scope>
</reference>